<keyword evidence="3" id="KW-1185">Reference proteome</keyword>
<dbReference type="OrthoDB" id="3793955at2759"/>
<dbReference type="AlphaFoldDB" id="A0A9P9J1Y7"/>
<accession>A0A9P9J1Y7</accession>
<evidence type="ECO:0000313" key="2">
    <source>
        <dbReference type="EMBL" id="KAH7139160.1"/>
    </source>
</evidence>
<feature type="region of interest" description="Disordered" evidence="1">
    <location>
        <begin position="189"/>
        <end position="229"/>
    </location>
</feature>
<feature type="compositionally biased region" description="Basic and acidic residues" evidence="1">
    <location>
        <begin position="205"/>
        <end position="214"/>
    </location>
</feature>
<feature type="compositionally biased region" description="Low complexity" evidence="1">
    <location>
        <begin position="54"/>
        <end position="72"/>
    </location>
</feature>
<dbReference type="EMBL" id="JAGMWT010000001">
    <property type="protein sequence ID" value="KAH7139160.1"/>
    <property type="molecule type" value="Genomic_DNA"/>
</dbReference>
<dbReference type="Proteomes" id="UP000700596">
    <property type="component" value="Unassembled WGS sequence"/>
</dbReference>
<feature type="region of interest" description="Disordered" evidence="1">
    <location>
        <begin position="36"/>
        <end position="72"/>
    </location>
</feature>
<feature type="compositionally biased region" description="Basic and acidic residues" evidence="1">
    <location>
        <begin position="190"/>
        <end position="199"/>
    </location>
</feature>
<proteinExistence type="predicted"/>
<evidence type="ECO:0000313" key="3">
    <source>
        <dbReference type="Proteomes" id="UP000700596"/>
    </source>
</evidence>
<gene>
    <name evidence="2" type="ORF">B0J11DRAFT_575086</name>
</gene>
<comment type="caution">
    <text evidence="2">The sequence shown here is derived from an EMBL/GenBank/DDBJ whole genome shotgun (WGS) entry which is preliminary data.</text>
</comment>
<organism evidence="2 3">
    <name type="scientific">Dendryphion nanum</name>
    <dbReference type="NCBI Taxonomy" id="256645"/>
    <lineage>
        <taxon>Eukaryota</taxon>
        <taxon>Fungi</taxon>
        <taxon>Dikarya</taxon>
        <taxon>Ascomycota</taxon>
        <taxon>Pezizomycotina</taxon>
        <taxon>Dothideomycetes</taxon>
        <taxon>Pleosporomycetidae</taxon>
        <taxon>Pleosporales</taxon>
        <taxon>Torulaceae</taxon>
        <taxon>Dendryphion</taxon>
    </lineage>
</organism>
<evidence type="ECO:0000256" key="1">
    <source>
        <dbReference type="SAM" id="MobiDB-lite"/>
    </source>
</evidence>
<name>A0A9P9J1Y7_9PLEO</name>
<sequence length="229" mass="25495">MLYTFTSASILSDPDHENALVQFYMQLLSLNLASSPYPPPQHPSPSTTTIKYKSPASSSMPSASASASTSPSSLGFPHIPAGNLSARGLDTTNTNYAISFERTPISELPFPHDKWHTDPGTGELYEVISPIFEEYDPKSGYVDSVGPVRESIESDYDVEKRSMGMKKAVDIGPDEGVVRSWVGYVQWPESSERSSIVREAKRRREKEEEKVIERKKNKRARIQGELDHS</sequence>
<protein>
    <submittedName>
        <fullName evidence="2">Uncharacterized protein</fullName>
    </submittedName>
</protein>
<reference evidence="2" key="1">
    <citation type="journal article" date="2021" name="Nat. Commun.">
        <title>Genetic determinants of endophytism in the Arabidopsis root mycobiome.</title>
        <authorList>
            <person name="Mesny F."/>
            <person name="Miyauchi S."/>
            <person name="Thiergart T."/>
            <person name="Pickel B."/>
            <person name="Atanasova L."/>
            <person name="Karlsson M."/>
            <person name="Huettel B."/>
            <person name="Barry K.W."/>
            <person name="Haridas S."/>
            <person name="Chen C."/>
            <person name="Bauer D."/>
            <person name="Andreopoulos W."/>
            <person name="Pangilinan J."/>
            <person name="LaButti K."/>
            <person name="Riley R."/>
            <person name="Lipzen A."/>
            <person name="Clum A."/>
            <person name="Drula E."/>
            <person name="Henrissat B."/>
            <person name="Kohler A."/>
            <person name="Grigoriev I.V."/>
            <person name="Martin F.M."/>
            <person name="Hacquard S."/>
        </authorList>
    </citation>
    <scope>NUCLEOTIDE SEQUENCE</scope>
    <source>
        <strain evidence="2">MPI-CAGE-CH-0243</strain>
    </source>
</reference>